<dbReference type="EMBL" id="ML987192">
    <property type="protein sequence ID" value="KAF2251946.1"/>
    <property type="molecule type" value="Genomic_DNA"/>
</dbReference>
<feature type="compositionally biased region" description="Low complexity" evidence="1">
    <location>
        <begin position="41"/>
        <end position="52"/>
    </location>
</feature>
<feature type="signal peptide" evidence="2">
    <location>
        <begin position="1"/>
        <end position="16"/>
    </location>
</feature>
<sequence>MVLLLTIIASCELTSHLTPYALTSSQSNHRLEQLKTSAWKTTTSSHSHSPSPLDHEAQGIALCSTPSHNASAPQPRLI</sequence>
<proteinExistence type="predicted"/>
<evidence type="ECO:0000313" key="3">
    <source>
        <dbReference type="EMBL" id="KAF2251946.1"/>
    </source>
</evidence>
<feature type="region of interest" description="Disordered" evidence="1">
    <location>
        <begin position="36"/>
        <end position="57"/>
    </location>
</feature>
<dbReference type="GeneID" id="54574432"/>
<dbReference type="RefSeq" id="XP_033686950.1">
    <property type="nucleotide sequence ID" value="XM_033821102.1"/>
</dbReference>
<evidence type="ECO:0000256" key="2">
    <source>
        <dbReference type="SAM" id="SignalP"/>
    </source>
</evidence>
<evidence type="ECO:0000256" key="1">
    <source>
        <dbReference type="SAM" id="MobiDB-lite"/>
    </source>
</evidence>
<accession>A0A6A6INI3</accession>
<keyword evidence="2" id="KW-0732">Signal</keyword>
<reference evidence="3" key="1">
    <citation type="journal article" date="2020" name="Stud. Mycol.">
        <title>101 Dothideomycetes genomes: a test case for predicting lifestyles and emergence of pathogens.</title>
        <authorList>
            <person name="Haridas S."/>
            <person name="Albert R."/>
            <person name="Binder M."/>
            <person name="Bloem J."/>
            <person name="Labutti K."/>
            <person name="Salamov A."/>
            <person name="Andreopoulos B."/>
            <person name="Baker S."/>
            <person name="Barry K."/>
            <person name="Bills G."/>
            <person name="Bluhm B."/>
            <person name="Cannon C."/>
            <person name="Castanera R."/>
            <person name="Culley D."/>
            <person name="Daum C."/>
            <person name="Ezra D."/>
            <person name="Gonzalez J."/>
            <person name="Henrissat B."/>
            <person name="Kuo A."/>
            <person name="Liang C."/>
            <person name="Lipzen A."/>
            <person name="Lutzoni F."/>
            <person name="Magnuson J."/>
            <person name="Mondo S."/>
            <person name="Nolan M."/>
            <person name="Ohm R."/>
            <person name="Pangilinan J."/>
            <person name="Park H.-J."/>
            <person name="Ramirez L."/>
            <person name="Alfaro M."/>
            <person name="Sun H."/>
            <person name="Tritt A."/>
            <person name="Yoshinaga Y."/>
            <person name="Zwiers L.-H."/>
            <person name="Turgeon B."/>
            <person name="Goodwin S."/>
            <person name="Spatafora J."/>
            <person name="Crous P."/>
            <person name="Grigoriev I."/>
        </authorList>
    </citation>
    <scope>NUCLEOTIDE SEQUENCE</scope>
    <source>
        <strain evidence="3">CBS 122368</strain>
    </source>
</reference>
<name>A0A6A6INI3_9PLEO</name>
<gene>
    <name evidence="3" type="ORF">BU26DRAFT_247521</name>
</gene>
<feature type="chain" id="PRO_5025473105" description="Secreted protein" evidence="2">
    <location>
        <begin position="17"/>
        <end position="78"/>
    </location>
</feature>
<evidence type="ECO:0008006" key="5">
    <source>
        <dbReference type="Google" id="ProtNLM"/>
    </source>
</evidence>
<organism evidence="3 4">
    <name type="scientific">Trematosphaeria pertusa</name>
    <dbReference type="NCBI Taxonomy" id="390896"/>
    <lineage>
        <taxon>Eukaryota</taxon>
        <taxon>Fungi</taxon>
        <taxon>Dikarya</taxon>
        <taxon>Ascomycota</taxon>
        <taxon>Pezizomycotina</taxon>
        <taxon>Dothideomycetes</taxon>
        <taxon>Pleosporomycetidae</taxon>
        <taxon>Pleosporales</taxon>
        <taxon>Massarineae</taxon>
        <taxon>Trematosphaeriaceae</taxon>
        <taxon>Trematosphaeria</taxon>
    </lineage>
</organism>
<protein>
    <recommendedName>
        <fullName evidence="5">Secreted protein</fullName>
    </recommendedName>
</protein>
<evidence type="ECO:0000313" key="4">
    <source>
        <dbReference type="Proteomes" id="UP000800094"/>
    </source>
</evidence>
<dbReference type="Proteomes" id="UP000800094">
    <property type="component" value="Unassembled WGS sequence"/>
</dbReference>
<dbReference type="AlphaFoldDB" id="A0A6A6INI3"/>
<keyword evidence="4" id="KW-1185">Reference proteome</keyword>